<organism evidence="2 3">
    <name type="scientific">Effrenium voratum</name>
    <dbReference type="NCBI Taxonomy" id="2562239"/>
    <lineage>
        <taxon>Eukaryota</taxon>
        <taxon>Sar</taxon>
        <taxon>Alveolata</taxon>
        <taxon>Dinophyceae</taxon>
        <taxon>Suessiales</taxon>
        <taxon>Symbiodiniaceae</taxon>
        <taxon>Effrenium</taxon>
    </lineage>
</organism>
<accession>A0AA36I588</accession>
<evidence type="ECO:0000313" key="3">
    <source>
        <dbReference type="Proteomes" id="UP001178507"/>
    </source>
</evidence>
<comment type="caution">
    <text evidence="2">The sequence shown here is derived from an EMBL/GenBank/DDBJ whole genome shotgun (WGS) entry which is preliminary data.</text>
</comment>
<evidence type="ECO:0000313" key="2">
    <source>
        <dbReference type="EMBL" id="CAJ1381321.1"/>
    </source>
</evidence>
<sequence>EPVQSFRSMDAEQSARAMSGGPPMKATQTRHMERLNRFLKSVEDNNAVLRGEVLSRRLEL</sequence>
<keyword evidence="3" id="KW-1185">Reference proteome</keyword>
<dbReference type="AlphaFoldDB" id="A0AA36I588"/>
<name>A0AA36I588_9DINO</name>
<feature type="non-terminal residue" evidence="2">
    <location>
        <position position="1"/>
    </location>
</feature>
<dbReference type="EMBL" id="CAUJNA010000800">
    <property type="protein sequence ID" value="CAJ1381321.1"/>
    <property type="molecule type" value="Genomic_DNA"/>
</dbReference>
<proteinExistence type="predicted"/>
<protein>
    <submittedName>
        <fullName evidence="2">Uncharacterized protein</fullName>
    </submittedName>
</protein>
<evidence type="ECO:0000256" key="1">
    <source>
        <dbReference type="SAM" id="MobiDB-lite"/>
    </source>
</evidence>
<feature type="region of interest" description="Disordered" evidence="1">
    <location>
        <begin position="1"/>
        <end position="27"/>
    </location>
</feature>
<gene>
    <name evidence="2" type="ORF">EVOR1521_LOCUS9039</name>
</gene>
<dbReference type="Proteomes" id="UP001178507">
    <property type="component" value="Unassembled WGS sequence"/>
</dbReference>
<reference evidence="2" key="1">
    <citation type="submission" date="2023-08" db="EMBL/GenBank/DDBJ databases">
        <authorList>
            <person name="Chen Y."/>
            <person name="Shah S."/>
            <person name="Dougan E. K."/>
            <person name="Thang M."/>
            <person name="Chan C."/>
        </authorList>
    </citation>
    <scope>NUCLEOTIDE SEQUENCE</scope>
</reference>